<dbReference type="Proteomes" id="UP000813215">
    <property type="component" value="Unassembled WGS sequence"/>
</dbReference>
<dbReference type="PROSITE" id="PS50005">
    <property type="entry name" value="TPR"/>
    <property type="match status" value="7"/>
</dbReference>
<dbReference type="AlphaFoldDB" id="A0A9E3H2S0"/>
<evidence type="ECO:0000256" key="2">
    <source>
        <dbReference type="ARBA" id="ARBA00022803"/>
    </source>
</evidence>
<protein>
    <submittedName>
        <fullName evidence="4">Tetratricopeptide repeat protein</fullName>
    </submittedName>
</protein>
<keyword evidence="2 3" id="KW-0802">TPR repeat</keyword>
<dbReference type="InterPro" id="IPR050498">
    <property type="entry name" value="Ycf3"/>
</dbReference>
<sequence length="423" mass="48675">MNDDYYNQGLAKAKQKDYAGAIAEFTRAIEVDPYFANALYQRGLAYYDSGEILLAVSDYTAALKLNPESVEAYYYRALARLALKNLPGAIADADQAIRFDRSYAKAYHLRGVVYRKLGRIQDAITNFKLAADLYLQQKDKENCRLCLEKIKQLQPKPTPAVVHQSTTAITRIISPQEYFTQLLEKAEKGDTRQALEDLNWALQVDPQDAQAYCCRGVVLYKQGSYREAIADFNQALQLNFEDAIVYRNRGRARSQLGDHQGAIADFNQALQLEPEDALLYIARGNVYRAMGNYLGAVTDYTKALQINPDDAQAYYNRGLAYAHMEEMQRAIADYQQAASIFCEKEDWKNYEQVLENLKKIHFPSVELKQGKYNLLRQRLLRLVGGYWEIAQRLIDQTKRYYPGMSEEWYIEKVIDDLERDRGR</sequence>
<evidence type="ECO:0000313" key="5">
    <source>
        <dbReference type="Proteomes" id="UP000813215"/>
    </source>
</evidence>
<feature type="repeat" description="TPR" evidence="3">
    <location>
        <begin position="209"/>
        <end position="242"/>
    </location>
</feature>
<dbReference type="PROSITE" id="PS50293">
    <property type="entry name" value="TPR_REGION"/>
    <property type="match status" value="4"/>
</dbReference>
<feature type="repeat" description="TPR" evidence="3">
    <location>
        <begin position="243"/>
        <end position="276"/>
    </location>
</feature>
<dbReference type="Pfam" id="PF13181">
    <property type="entry name" value="TPR_8"/>
    <property type="match status" value="2"/>
</dbReference>
<dbReference type="GO" id="GO:0009279">
    <property type="term" value="C:cell outer membrane"/>
    <property type="evidence" value="ECO:0007669"/>
    <property type="project" value="TreeGrafter"/>
</dbReference>
<evidence type="ECO:0000313" key="4">
    <source>
        <dbReference type="EMBL" id="MBW4430315.1"/>
    </source>
</evidence>
<organism evidence="4 5">
    <name type="scientific">Pelatocladus maniniholoensis HA4357-MV3</name>
    <dbReference type="NCBI Taxonomy" id="1117104"/>
    <lineage>
        <taxon>Bacteria</taxon>
        <taxon>Bacillati</taxon>
        <taxon>Cyanobacteriota</taxon>
        <taxon>Cyanophyceae</taxon>
        <taxon>Nostocales</taxon>
        <taxon>Nostocaceae</taxon>
        <taxon>Pelatocladus</taxon>
    </lineage>
</organism>
<dbReference type="InterPro" id="IPR011990">
    <property type="entry name" value="TPR-like_helical_dom_sf"/>
</dbReference>
<accession>A0A9E3H2S0</accession>
<name>A0A9E3H2S0_9NOST</name>
<dbReference type="EMBL" id="JAHHHW010000009">
    <property type="protein sequence ID" value="MBW4430315.1"/>
    <property type="molecule type" value="Genomic_DNA"/>
</dbReference>
<evidence type="ECO:0000256" key="1">
    <source>
        <dbReference type="ARBA" id="ARBA00022737"/>
    </source>
</evidence>
<dbReference type="SUPFAM" id="SSF48452">
    <property type="entry name" value="TPR-like"/>
    <property type="match status" value="1"/>
</dbReference>
<dbReference type="PANTHER" id="PTHR44858:SF1">
    <property type="entry name" value="UDP-N-ACETYLGLUCOSAMINE--PEPTIDE N-ACETYLGLUCOSAMINYLTRANSFERASE SPINDLY-RELATED"/>
    <property type="match status" value="1"/>
</dbReference>
<dbReference type="GO" id="GO:0046813">
    <property type="term" value="P:receptor-mediated virion attachment to host cell"/>
    <property type="evidence" value="ECO:0007669"/>
    <property type="project" value="TreeGrafter"/>
</dbReference>
<feature type="repeat" description="TPR" evidence="3">
    <location>
        <begin position="277"/>
        <end position="310"/>
    </location>
</feature>
<feature type="repeat" description="TPR" evidence="3">
    <location>
        <begin position="311"/>
        <end position="344"/>
    </location>
</feature>
<feature type="repeat" description="TPR" evidence="3">
    <location>
        <begin position="36"/>
        <end position="69"/>
    </location>
</feature>
<dbReference type="Gene3D" id="1.25.40.10">
    <property type="entry name" value="Tetratricopeptide repeat domain"/>
    <property type="match status" value="4"/>
</dbReference>
<comment type="caution">
    <text evidence="4">The sequence shown here is derived from an EMBL/GenBank/DDBJ whole genome shotgun (WGS) entry which is preliminary data.</text>
</comment>
<dbReference type="Pfam" id="PF13414">
    <property type="entry name" value="TPR_11"/>
    <property type="match status" value="1"/>
</dbReference>
<evidence type="ECO:0000256" key="3">
    <source>
        <dbReference type="PROSITE-ProRule" id="PRU00339"/>
    </source>
</evidence>
<dbReference type="SMART" id="SM00028">
    <property type="entry name" value="TPR"/>
    <property type="match status" value="9"/>
</dbReference>
<feature type="repeat" description="TPR" evidence="3">
    <location>
        <begin position="104"/>
        <end position="137"/>
    </location>
</feature>
<gene>
    <name evidence="4" type="ORF">KME28_00710</name>
</gene>
<dbReference type="InterPro" id="IPR019734">
    <property type="entry name" value="TPR_rpt"/>
</dbReference>
<reference evidence="4" key="2">
    <citation type="journal article" date="2022" name="Microbiol. Resour. Announc.">
        <title>Metagenome Sequencing to Explore Phylogenomics of Terrestrial Cyanobacteria.</title>
        <authorList>
            <person name="Ward R.D."/>
            <person name="Stajich J.E."/>
            <person name="Johansen J.R."/>
            <person name="Huntemann M."/>
            <person name="Clum A."/>
            <person name="Foster B."/>
            <person name="Foster B."/>
            <person name="Roux S."/>
            <person name="Palaniappan K."/>
            <person name="Varghese N."/>
            <person name="Mukherjee S."/>
            <person name="Reddy T.B.K."/>
            <person name="Daum C."/>
            <person name="Copeland A."/>
            <person name="Chen I.A."/>
            <person name="Ivanova N.N."/>
            <person name="Kyrpides N.C."/>
            <person name="Shapiro N."/>
            <person name="Eloe-Fadrosh E.A."/>
            <person name="Pietrasiak N."/>
        </authorList>
    </citation>
    <scope>NUCLEOTIDE SEQUENCE</scope>
    <source>
        <strain evidence="4">HA4357-MV3</strain>
    </source>
</reference>
<reference evidence="4" key="1">
    <citation type="submission" date="2021-05" db="EMBL/GenBank/DDBJ databases">
        <authorList>
            <person name="Pietrasiak N."/>
            <person name="Ward R."/>
            <person name="Stajich J.E."/>
            <person name="Kurbessoian T."/>
        </authorList>
    </citation>
    <scope>NUCLEOTIDE SEQUENCE</scope>
    <source>
        <strain evidence="4">HA4357-MV3</strain>
    </source>
</reference>
<feature type="repeat" description="TPR" evidence="3">
    <location>
        <begin position="2"/>
        <end position="35"/>
    </location>
</feature>
<dbReference type="Pfam" id="PF13432">
    <property type="entry name" value="TPR_16"/>
    <property type="match status" value="1"/>
</dbReference>
<dbReference type="PANTHER" id="PTHR44858">
    <property type="entry name" value="TETRATRICOPEPTIDE REPEAT PROTEIN 6"/>
    <property type="match status" value="1"/>
</dbReference>
<proteinExistence type="predicted"/>
<dbReference type="Pfam" id="PF00515">
    <property type="entry name" value="TPR_1"/>
    <property type="match status" value="2"/>
</dbReference>
<keyword evidence="1" id="KW-0677">Repeat</keyword>